<proteinExistence type="predicted"/>
<keyword evidence="2" id="KW-1185">Reference proteome</keyword>
<name>A0ABS3Q1X1_9GAMM</name>
<accession>A0ABS3Q1X1</accession>
<dbReference type="Proteomes" id="UP000664835">
    <property type="component" value="Unassembled WGS sequence"/>
</dbReference>
<evidence type="ECO:0000313" key="1">
    <source>
        <dbReference type="EMBL" id="MBO1926330.1"/>
    </source>
</evidence>
<dbReference type="SUPFAM" id="SSF81593">
    <property type="entry name" value="Nucleotidyltransferase substrate binding subunit/domain"/>
    <property type="match status" value="1"/>
</dbReference>
<gene>
    <name evidence="1" type="ORF">J3998_01965</name>
</gene>
<dbReference type="RefSeq" id="WP_208147113.1">
    <property type="nucleotide sequence ID" value="NZ_JAGETV010000002.1"/>
</dbReference>
<dbReference type="Pfam" id="PF08780">
    <property type="entry name" value="NTase_sub_bind"/>
    <property type="match status" value="1"/>
</dbReference>
<reference evidence="1 2" key="1">
    <citation type="submission" date="2021-03" db="EMBL/GenBank/DDBJ databases">
        <title>Thiomicrorhabdus sp.nov.,novel sulfur-oxidizing bacteria isolated from coastal sediment.</title>
        <authorList>
            <person name="Liu X."/>
        </authorList>
    </citation>
    <scope>NUCLEOTIDE SEQUENCE [LARGE SCALE GENOMIC DNA]</scope>
    <source>
        <strain evidence="1 2">6S2-11</strain>
    </source>
</reference>
<sequence>MIQQNIDTTYLKRCIAALDKAFSKLQDSKEDEIEFEIYRSAVIKEFEIILEQSGKLLKKRLRPFFHSNKAADQLYFKDLFRHAALHSLLTAEEVERWLGYRDNRNSTSHDYGEELENKTLVLIPQFLSDAQKLVEVIDAA</sequence>
<dbReference type="Gene3D" id="1.20.120.330">
    <property type="entry name" value="Nucleotidyltransferases domain 2"/>
    <property type="match status" value="1"/>
</dbReference>
<evidence type="ECO:0000313" key="2">
    <source>
        <dbReference type="Proteomes" id="UP000664835"/>
    </source>
</evidence>
<comment type="caution">
    <text evidence="1">The sequence shown here is derived from an EMBL/GenBank/DDBJ whole genome shotgun (WGS) entry which is preliminary data.</text>
</comment>
<dbReference type="EMBL" id="JAGETV010000002">
    <property type="protein sequence ID" value="MBO1926330.1"/>
    <property type="molecule type" value="Genomic_DNA"/>
</dbReference>
<organism evidence="1 2">
    <name type="scientific">Thiomicrorhabdus marina</name>
    <dbReference type="NCBI Taxonomy" id="2818442"/>
    <lineage>
        <taxon>Bacteria</taxon>
        <taxon>Pseudomonadati</taxon>
        <taxon>Pseudomonadota</taxon>
        <taxon>Gammaproteobacteria</taxon>
        <taxon>Thiotrichales</taxon>
        <taxon>Piscirickettsiaceae</taxon>
        <taxon>Thiomicrorhabdus</taxon>
    </lineage>
</organism>
<protein>
    <submittedName>
        <fullName evidence="1">Nucleotidyltransferase substrate binding protein</fullName>
    </submittedName>
</protein>
<dbReference type="InterPro" id="IPR010235">
    <property type="entry name" value="HepT"/>
</dbReference>